<feature type="compositionally biased region" description="Polar residues" evidence="1">
    <location>
        <begin position="66"/>
        <end position="77"/>
    </location>
</feature>
<name>A0AAV7RCP5_PLEWA</name>
<sequence>MRGPGPPPPPPPSTGDENGGGGAAASALPLVIFFPHGSEASGWPSAAPRWGDRPRRWAPEAVSAGSRGTPQTATHGTQPGAPGRARGGPASPARPPAEAGWRRLGVPAGVPPRQDPGAGDRDPAAGDRGWSDLGVGGTKGAELPCDGPSRAPGKAPGRLTIERPSDRHSPGRNPGPQGAFEERQEEGGPARPPTARRDGPAPRQASPLGSQPPRFQERFQALGPEASPTRGRGVFPGAARGPGPEDREEPRESSKPSARSTGQGTWQRGGVSAPPARRPSARRGRESPVPRRAAPSRASRLGLAHPPALVGRSRGSLAGPGSSSPRPPCRPRTAGLSGGGPSPGWHYDSVYPPRVVPGGRGFRLGRGLTFPPCRSRRVRSWGGARAPPFRSPVPPSREGRVLLAGGDRTRARSSLPGAPAAADRSASQGCARAKAGPCAWGCCVLGGSRGLSGWRPGSLGPLRR</sequence>
<evidence type="ECO:0000256" key="1">
    <source>
        <dbReference type="SAM" id="MobiDB-lite"/>
    </source>
</evidence>
<feature type="region of interest" description="Disordered" evidence="1">
    <location>
        <begin position="409"/>
        <end position="428"/>
    </location>
</feature>
<feature type="compositionally biased region" description="Pro residues" evidence="1">
    <location>
        <begin position="1"/>
        <end position="13"/>
    </location>
</feature>
<dbReference type="Proteomes" id="UP001066276">
    <property type="component" value="Chromosome 5"/>
</dbReference>
<feature type="compositionally biased region" description="Low complexity" evidence="1">
    <location>
        <begin position="311"/>
        <end position="324"/>
    </location>
</feature>
<proteinExistence type="predicted"/>
<protein>
    <submittedName>
        <fullName evidence="2">Uncharacterized protein</fullName>
    </submittedName>
</protein>
<accession>A0AAV7RCP5</accession>
<reference evidence="2" key="1">
    <citation type="journal article" date="2022" name="bioRxiv">
        <title>Sequencing and chromosome-scale assembly of the giantPleurodeles waltlgenome.</title>
        <authorList>
            <person name="Brown T."/>
            <person name="Elewa A."/>
            <person name="Iarovenko S."/>
            <person name="Subramanian E."/>
            <person name="Araus A.J."/>
            <person name="Petzold A."/>
            <person name="Susuki M."/>
            <person name="Suzuki K.-i.T."/>
            <person name="Hayashi T."/>
            <person name="Toyoda A."/>
            <person name="Oliveira C."/>
            <person name="Osipova E."/>
            <person name="Leigh N.D."/>
            <person name="Simon A."/>
            <person name="Yun M.H."/>
        </authorList>
    </citation>
    <scope>NUCLEOTIDE SEQUENCE</scope>
    <source>
        <strain evidence="2">20211129_DDA</strain>
        <tissue evidence="2">Liver</tissue>
    </source>
</reference>
<feature type="compositionally biased region" description="Basic and acidic residues" evidence="1">
    <location>
        <begin position="160"/>
        <end position="169"/>
    </location>
</feature>
<feature type="compositionally biased region" description="Low complexity" evidence="1">
    <location>
        <begin position="79"/>
        <end position="99"/>
    </location>
</feature>
<gene>
    <name evidence="2" type="ORF">NDU88_002212</name>
</gene>
<evidence type="ECO:0000313" key="3">
    <source>
        <dbReference type="Proteomes" id="UP001066276"/>
    </source>
</evidence>
<evidence type="ECO:0000313" key="2">
    <source>
        <dbReference type="EMBL" id="KAJ1149402.1"/>
    </source>
</evidence>
<feature type="region of interest" description="Disordered" evidence="1">
    <location>
        <begin position="375"/>
        <end position="399"/>
    </location>
</feature>
<dbReference type="EMBL" id="JANPWB010000009">
    <property type="protein sequence ID" value="KAJ1149402.1"/>
    <property type="molecule type" value="Genomic_DNA"/>
</dbReference>
<dbReference type="AlphaFoldDB" id="A0AAV7RCP5"/>
<keyword evidence="3" id="KW-1185">Reference proteome</keyword>
<comment type="caution">
    <text evidence="2">The sequence shown here is derived from an EMBL/GenBank/DDBJ whole genome shotgun (WGS) entry which is preliminary data.</text>
</comment>
<feature type="compositionally biased region" description="Basic and acidic residues" evidence="1">
    <location>
        <begin position="243"/>
        <end position="254"/>
    </location>
</feature>
<feature type="compositionally biased region" description="Low complexity" evidence="1">
    <location>
        <begin position="290"/>
        <end position="300"/>
    </location>
</feature>
<feature type="region of interest" description="Disordered" evidence="1">
    <location>
        <begin position="1"/>
        <end position="347"/>
    </location>
</feature>
<organism evidence="2 3">
    <name type="scientific">Pleurodeles waltl</name>
    <name type="common">Iberian ribbed newt</name>
    <dbReference type="NCBI Taxonomy" id="8319"/>
    <lineage>
        <taxon>Eukaryota</taxon>
        <taxon>Metazoa</taxon>
        <taxon>Chordata</taxon>
        <taxon>Craniata</taxon>
        <taxon>Vertebrata</taxon>
        <taxon>Euteleostomi</taxon>
        <taxon>Amphibia</taxon>
        <taxon>Batrachia</taxon>
        <taxon>Caudata</taxon>
        <taxon>Salamandroidea</taxon>
        <taxon>Salamandridae</taxon>
        <taxon>Pleurodelinae</taxon>
        <taxon>Pleurodeles</taxon>
    </lineage>
</organism>